<dbReference type="KEGG" id="tsa:AciPR4_2867"/>
<gene>
    <name evidence="1" type="ordered locus">AciPR4_2867</name>
</gene>
<dbReference type="Proteomes" id="UP000006844">
    <property type="component" value="Chromosome"/>
</dbReference>
<organism evidence="1 2">
    <name type="scientific">Terriglobus saanensis (strain ATCC BAA-1853 / DSM 23119 / SP1PR4)</name>
    <dbReference type="NCBI Taxonomy" id="401053"/>
    <lineage>
        <taxon>Bacteria</taxon>
        <taxon>Pseudomonadati</taxon>
        <taxon>Acidobacteriota</taxon>
        <taxon>Terriglobia</taxon>
        <taxon>Terriglobales</taxon>
        <taxon>Acidobacteriaceae</taxon>
        <taxon>Terriglobus</taxon>
    </lineage>
</organism>
<accession>E8V485</accession>
<keyword evidence="2" id="KW-1185">Reference proteome</keyword>
<dbReference type="HOGENOM" id="CLU_2686562_0_0_0"/>
<evidence type="ECO:0000313" key="2">
    <source>
        <dbReference type="Proteomes" id="UP000006844"/>
    </source>
</evidence>
<proteinExistence type="predicted"/>
<dbReference type="STRING" id="401053.AciPR4_2867"/>
<dbReference type="EMBL" id="CP002467">
    <property type="protein sequence ID" value="ADV83634.1"/>
    <property type="molecule type" value="Genomic_DNA"/>
</dbReference>
<name>E8V485_TERSS</name>
<reference evidence="1 2" key="1">
    <citation type="journal article" date="2012" name="Stand. Genomic Sci.">
        <title>Complete genome sequence of Terriglobus saanensis type strain SP1PR4(T), an Acidobacteria from tundra soil.</title>
        <authorList>
            <person name="Rawat S.R."/>
            <person name="Mannisto M.K."/>
            <person name="Starovoytov V."/>
            <person name="Goodwin L."/>
            <person name="Nolan M."/>
            <person name="Hauser L."/>
            <person name="Land M."/>
            <person name="Davenport K.W."/>
            <person name="Woyke T."/>
            <person name="Haggblom M.M."/>
        </authorList>
    </citation>
    <scope>NUCLEOTIDE SEQUENCE</scope>
    <source>
        <strain evidence="2">ATCC BAA-1853 / DSM 23119 / SP1PR4</strain>
    </source>
</reference>
<dbReference type="AlphaFoldDB" id="E8V485"/>
<sequence length="74" mass="8348">MTACGQGLGKRPLIGWTRHVEGPKIPVFMASQHRIFQMRPILNLDVRNAFLIRNIIAANRVGVECLRVLDDPLL</sequence>
<evidence type="ECO:0000313" key="1">
    <source>
        <dbReference type="EMBL" id="ADV83634.1"/>
    </source>
</evidence>
<protein>
    <submittedName>
        <fullName evidence="1">Uncharacterized protein</fullName>
    </submittedName>
</protein>